<gene>
    <name evidence="4" type="primary">prsT</name>
    <name evidence="4" type="ORF">J1N51_04085</name>
</gene>
<evidence type="ECO:0000313" key="5">
    <source>
        <dbReference type="Proteomes" id="UP000682739"/>
    </source>
</evidence>
<dbReference type="Gene3D" id="1.25.40.10">
    <property type="entry name" value="Tetratricopeptide repeat domain"/>
    <property type="match status" value="5"/>
</dbReference>
<dbReference type="Pfam" id="PF14559">
    <property type="entry name" value="TPR_19"/>
    <property type="match status" value="2"/>
</dbReference>
<dbReference type="NCBIfam" id="TIGR02917">
    <property type="entry name" value="PEP_TPR_lipo"/>
    <property type="match status" value="1"/>
</dbReference>
<dbReference type="PANTHER" id="PTHR45586:SF14">
    <property type="entry name" value="TETRATRICOPEPTIDE TPR_2 REPEAT PROTEIN"/>
    <property type="match status" value="1"/>
</dbReference>
<evidence type="ECO:0000256" key="3">
    <source>
        <dbReference type="PROSITE-ProRule" id="PRU00339"/>
    </source>
</evidence>
<protein>
    <submittedName>
        <fullName evidence="4">PEP-CTERM system TPR-repeat protein PrsT</fullName>
    </submittedName>
</protein>
<proteinExistence type="predicted"/>
<name>A0A975DCN0_9GAMM</name>
<keyword evidence="1" id="KW-0677">Repeat</keyword>
<feature type="repeat" description="TPR" evidence="3">
    <location>
        <begin position="54"/>
        <end position="87"/>
    </location>
</feature>
<dbReference type="InterPro" id="IPR014266">
    <property type="entry name" value="PEP-CTERM_TPR_PrsT"/>
</dbReference>
<sequence>MKNWIAGAMGLALVACGSDNENYLESGKQSIEQQSFSTAVIQLKNAVRQQPEDAESRYFLAVAYMSVGDVSGAEKEFERALDLGYDANEVVPNLTKLYQSKGNKKGIHKLVAKAKGTRPQVLAELKLSQAKVYVEAGEHEKAQAVLDELKEIPGSGEFGLLGLAYSFVIKNNIDAALVQLDNVLERYPNQQEALRLKGRLLLANDQKEQAANVFVTYTQQYPNDVNSKALLARLYMDLDKPEQADELFNELAKAFPKALEIATLQANTKMALRQYEQANQAAERALLINSEDVTARLIAGVSSYFLNNHADVNRHLSLVAGLLPESHPAIRILADSQLKLGQSLDASETLTAIQGADLNSGDALLMTQVGRGLVVDGQLKKAKQILSEIPENVEQPESLVNLGLLKLSMNDVSGVEDLELATEKLDKQPLQLQQVLAIAYLKSNQLDKALELAEQMIAQSESQVQGFLLKSRVALIKGQRDESLALLQQAAELAPNNANIQLALALVPSINNVADAEVALNKLEAILELEPSFTPAITQHYGLTKRFGVPQKMTVHLADYLQQNPSDIERSLLYANILITEGHAKKSLEILKSEQFNAELSKPLRETYNGILAQAYIQDRQFDKAFDHYKTWYQTEPSNVNAVKGYTRLLQAQNLTKEALYVTSSYMEDVSSENMEIALLHAQNLVQSNQLEEFQALHDNFSDEIKSLPFVKGLLGQKYMLSRQPKEALPLLKASYDQQPTPNVTAFLVSALNATQGQQVAVSFLKAHVLKYPTDAANALRYATLQTYKNNDEAIKYYKKVLELTPQNAVAANNLAHVLMNEGQLNDALKYGEQSLAIAPRNPNILDTVAMIQLKLGNKEQALDLLSKAMVEADEKVSDETFVNYIEVLFVNNEVKLAERKLAQRDINDKQQMERLKQLQAQYIN</sequence>
<feature type="repeat" description="TPR" evidence="3">
    <location>
        <begin position="809"/>
        <end position="842"/>
    </location>
</feature>
<dbReference type="InterPro" id="IPR019734">
    <property type="entry name" value="TPR_rpt"/>
</dbReference>
<dbReference type="InterPro" id="IPR051012">
    <property type="entry name" value="CellSynth/LPSAsmb/PSIAsmb"/>
</dbReference>
<dbReference type="PANTHER" id="PTHR45586">
    <property type="entry name" value="TPR REPEAT-CONTAINING PROTEIN PA4667"/>
    <property type="match status" value="1"/>
</dbReference>
<evidence type="ECO:0000256" key="1">
    <source>
        <dbReference type="ARBA" id="ARBA00022737"/>
    </source>
</evidence>
<organism evidence="4 5">
    <name type="scientific">Psychrosphaera ytuae</name>
    <dbReference type="NCBI Taxonomy" id="2820710"/>
    <lineage>
        <taxon>Bacteria</taxon>
        <taxon>Pseudomonadati</taxon>
        <taxon>Pseudomonadota</taxon>
        <taxon>Gammaproteobacteria</taxon>
        <taxon>Alteromonadales</taxon>
        <taxon>Pseudoalteromonadaceae</taxon>
        <taxon>Psychrosphaera</taxon>
    </lineage>
</organism>
<dbReference type="Proteomes" id="UP000682739">
    <property type="component" value="Chromosome"/>
</dbReference>
<dbReference type="PROSITE" id="PS50005">
    <property type="entry name" value="TPR"/>
    <property type="match status" value="2"/>
</dbReference>
<accession>A0A975DCN0</accession>
<reference evidence="4" key="1">
    <citation type="submission" date="2021-03" db="EMBL/GenBank/DDBJ databases">
        <title>Description of Psychrosphaera ytuae sp. nov. isolated from deep sea sediment of South China Sea.</title>
        <authorList>
            <person name="Zhang J."/>
            <person name="Xu X.-D."/>
        </authorList>
    </citation>
    <scope>NUCLEOTIDE SEQUENCE</scope>
    <source>
        <strain evidence="4">MTZ26</strain>
    </source>
</reference>
<dbReference type="Pfam" id="PF13432">
    <property type="entry name" value="TPR_16"/>
    <property type="match status" value="2"/>
</dbReference>
<evidence type="ECO:0000313" key="4">
    <source>
        <dbReference type="EMBL" id="QTH64656.1"/>
    </source>
</evidence>
<dbReference type="KEGG" id="psym:J1N51_04085"/>
<dbReference type="SMART" id="SM00028">
    <property type="entry name" value="TPR"/>
    <property type="match status" value="11"/>
</dbReference>
<dbReference type="PROSITE" id="PS51257">
    <property type="entry name" value="PROKAR_LIPOPROTEIN"/>
    <property type="match status" value="1"/>
</dbReference>
<dbReference type="AlphaFoldDB" id="A0A975DCN0"/>
<keyword evidence="2 3" id="KW-0802">TPR repeat</keyword>
<keyword evidence="5" id="KW-1185">Reference proteome</keyword>
<dbReference type="RefSeq" id="WP_208832710.1">
    <property type="nucleotide sequence ID" value="NZ_CP072110.1"/>
</dbReference>
<dbReference type="SUPFAM" id="SSF48452">
    <property type="entry name" value="TPR-like"/>
    <property type="match status" value="3"/>
</dbReference>
<evidence type="ECO:0000256" key="2">
    <source>
        <dbReference type="ARBA" id="ARBA00022803"/>
    </source>
</evidence>
<dbReference type="InterPro" id="IPR011990">
    <property type="entry name" value="TPR-like_helical_dom_sf"/>
</dbReference>
<dbReference type="EMBL" id="CP072110">
    <property type="protein sequence ID" value="QTH64656.1"/>
    <property type="molecule type" value="Genomic_DNA"/>
</dbReference>